<dbReference type="GO" id="GO:0005524">
    <property type="term" value="F:ATP binding"/>
    <property type="evidence" value="ECO:0007669"/>
    <property type="project" value="UniProtKB-KW"/>
</dbReference>
<evidence type="ECO:0000256" key="10">
    <source>
        <dbReference type="ARBA" id="ARBA00068150"/>
    </source>
</evidence>
<dbReference type="InterPro" id="IPR005467">
    <property type="entry name" value="His_kinase_dom"/>
</dbReference>
<dbReference type="NCBIfam" id="TIGR00229">
    <property type="entry name" value="sensory_box"/>
    <property type="match status" value="2"/>
</dbReference>
<feature type="transmembrane region" description="Helical" evidence="12">
    <location>
        <begin position="17"/>
        <end position="37"/>
    </location>
</feature>
<evidence type="ECO:0000313" key="17">
    <source>
        <dbReference type="EMBL" id="CAH9052650.1"/>
    </source>
</evidence>
<evidence type="ECO:0000259" key="15">
    <source>
        <dbReference type="PROSITE" id="PS50112"/>
    </source>
</evidence>
<dbReference type="CDD" id="cd00082">
    <property type="entry name" value="HisKA"/>
    <property type="match status" value="1"/>
</dbReference>
<keyword evidence="4 17" id="KW-0808">Transferase</keyword>
<keyword evidence="12" id="KW-0472">Membrane</keyword>
<feature type="domain" description="PAC" evidence="16">
    <location>
        <begin position="503"/>
        <end position="557"/>
    </location>
</feature>
<keyword evidence="18" id="KW-1185">Reference proteome</keyword>
<protein>
    <recommendedName>
        <fullName evidence="10">Sensory/regulatory protein RpfC</fullName>
        <ecNumber evidence="2">2.7.13.3</ecNumber>
    </recommendedName>
</protein>
<dbReference type="InterPro" id="IPR001789">
    <property type="entry name" value="Sig_transdc_resp-reg_receiver"/>
</dbReference>
<dbReference type="InterPro" id="IPR000014">
    <property type="entry name" value="PAS"/>
</dbReference>
<dbReference type="InterPro" id="IPR036890">
    <property type="entry name" value="HATPase_C_sf"/>
</dbReference>
<dbReference type="InterPro" id="IPR003594">
    <property type="entry name" value="HATPase_dom"/>
</dbReference>
<dbReference type="CDD" id="cd16922">
    <property type="entry name" value="HATPase_EvgS-ArcB-TorS-like"/>
    <property type="match status" value="1"/>
</dbReference>
<evidence type="ECO:0000259" key="14">
    <source>
        <dbReference type="PROSITE" id="PS50110"/>
    </source>
</evidence>
<dbReference type="FunFam" id="3.30.565.10:FF:000010">
    <property type="entry name" value="Sensor histidine kinase RcsC"/>
    <property type="match status" value="1"/>
</dbReference>
<dbReference type="FunFam" id="1.10.287.130:FF:000002">
    <property type="entry name" value="Two-component osmosensing histidine kinase"/>
    <property type="match status" value="1"/>
</dbReference>
<dbReference type="InterPro" id="IPR035965">
    <property type="entry name" value="PAS-like_dom_sf"/>
</dbReference>
<dbReference type="PANTHER" id="PTHR45339:SF5">
    <property type="entry name" value="HISTIDINE KINASE"/>
    <property type="match status" value="1"/>
</dbReference>
<keyword evidence="12" id="KW-1133">Transmembrane helix</keyword>
<accession>A0A9W4VSN1</accession>
<feature type="domain" description="PAC" evidence="16">
    <location>
        <begin position="374"/>
        <end position="426"/>
    </location>
</feature>
<keyword evidence="3 11" id="KW-0597">Phosphoprotein</keyword>
<dbReference type="PRINTS" id="PR00344">
    <property type="entry name" value="BCTRLSENSOR"/>
</dbReference>
<organism evidence="17 18">
    <name type="scientific">Pseudoalteromonas holothuriae</name>
    <dbReference type="NCBI Taxonomy" id="2963714"/>
    <lineage>
        <taxon>Bacteria</taxon>
        <taxon>Pseudomonadati</taxon>
        <taxon>Pseudomonadota</taxon>
        <taxon>Gammaproteobacteria</taxon>
        <taxon>Alteromonadales</taxon>
        <taxon>Pseudoalteromonadaceae</taxon>
        <taxon>Pseudoalteromonas</taxon>
    </lineage>
</organism>
<name>A0A9W4VSN1_9GAMM</name>
<dbReference type="InterPro" id="IPR011006">
    <property type="entry name" value="CheY-like_superfamily"/>
</dbReference>
<dbReference type="SMART" id="SM00091">
    <property type="entry name" value="PAS"/>
    <property type="match status" value="2"/>
</dbReference>
<dbReference type="Gene3D" id="1.10.287.130">
    <property type="match status" value="1"/>
</dbReference>
<dbReference type="EMBL" id="CAMAPC010000003">
    <property type="protein sequence ID" value="CAH9052650.1"/>
    <property type="molecule type" value="Genomic_DNA"/>
</dbReference>
<evidence type="ECO:0000256" key="7">
    <source>
        <dbReference type="ARBA" id="ARBA00022840"/>
    </source>
</evidence>
<dbReference type="SUPFAM" id="SSF52172">
    <property type="entry name" value="CheY-like"/>
    <property type="match status" value="2"/>
</dbReference>
<evidence type="ECO:0000256" key="8">
    <source>
        <dbReference type="ARBA" id="ARBA00023012"/>
    </source>
</evidence>
<dbReference type="PANTHER" id="PTHR45339">
    <property type="entry name" value="HYBRID SIGNAL TRANSDUCTION HISTIDINE KINASE J"/>
    <property type="match status" value="1"/>
</dbReference>
<dbReference type="AlphaFoldDB" id="A0A9W4VSN1"/>
<dbReference type="InterPro" id="IPR000700">
    <property type="entry name" value="PAS-assoc_C"/>
</dbReference>
<dbReference type="CDD" id="cd00130">
    <property type="entry name" value="PAS"/>
    <property type="match status" value="2"/>
</dbReference>
<keyword evidence="5" id="KW-0547">Nucleotide-binding</keyword>
<dbReference type="InterPro" id="IPR036097">
    <property type="entry name" value="HisK_dim/P_sf"/>
</dbReference>
<dbReference type="RefSeq" id="WP_261625902.1">
    <property type="nucleotide sequence ID" value="NZ_CAMAPC010000003.1"/>
</dbReference>
<gene>
    <name evidence="17" type="primary">rcsC_11</name>
    <name evidence="17" type="ORF">PSECIP111854_01013</name>
</gene>
<feature type="domain" description="Response regulatory" evidence="14">
    <location>
        <begin position="813"/>
        <end position="935"/>
    </location>
</feature>
<dbReference type="Pfam" id="PF00512">
    <property type="entry name" value="HisKA"/>
    <property type="match status" value="1"/>
</dbReference>
<evidence type="ECO:0000256" key="4">
    <source>
        <dbReference type="ARBA" id="ARBA00022679"/>
    </source>
</evidence>
<evidence type="ECO:0000256" key="3">
    <source>
        <dbReference type="ARBA" id="ARBA00022553"/>
    </source>
</evidence>
<dbReference type="Gene3D" id="3.40.50.2300">
    <property type="match status" value="2"/>
</dbReference>
<dbReference type="Pfam" id="PF02518">
    <property type="entry name" value="HATPase_c"/>
    <property type="match status" value="1"/>
</dbReference>
<dbReference type="SUPFAM" id="SSF47384">
    <property type="entry name" value="Homodimeric domain of signal transducing histidine kinase"/>
    <property type="match status" value="1"/>
</dbReference>
<dbReference type="Gene3D" id="3.30.565.10">
    <property type="entry name" value="Histidine kinase-like ATPase, C-terminal domain"/>
    <property type="match status" value="1"/>
</dbReference>
<dbReference type="CDD" id="cd17546">
    <property type="entry name" value="REC_hyHK_CKI1_RcsC-like"/>
    <property type="match status" value="2"/>
</dbReference>
<dbReference type="SMART" id="SM00086">
    <property type="entry name" value="PAC"/>
    <property type="match status" value="2"/>
</dbReference>
<evidence type="ECO:0000256" key="5">
    <source>
        <dbReference type="ARBA" id="ARBA00022741"/>
    </source>
</evidence>
<evidence type="ECO:0000256" key="11">
    <source>
        <dbReference type="PROSITE-ProRule" id="PRU00169"/>
    </source>
</evidence>
<comment type="catalytic activity">
    <reaction evidence="1">
        <text>ATP + protein L-histidine = ADP + protein N-phospho-L-histidine.</text>
        <dbReference type="EC" id="2.7.13.3"/>
    </reaction>
</comment>
<dbReference type="Gene3D" id="3.30.450.20">
    <property type="entry name" value="PAS domain"/>
    <property type="match status" value="2"/>
</dbReference>
<keyword evidence="6 17" id="KW-0418">Kinase</keyword>
<feature type="modified residue" description="4-aspartylphosphate" evidence="11">
    <location>
        <position position="868"/>
    </location>
</feature>
<dbReference type="Pfam" id="PF00072">
    <property type="entry name" value="Response_reg"/>
    <property type="match status" value="2"/>
</dbReference>
<comment type="subunit">
    <text evidence="9">At low DSF concentrations, interacts with RpfF.</text>
</comment>
<dbReference type="InterPro" id="IPR004358">
    <property type="entry name" value="Sig_transdc_His_kin-like_C"/>
</dbReference>
<dbReference type="SMART" id="SM00388">
    <property type="entry name" value="HisKA"/>
    <property type="match status" value="1"/>
</dbReference>
<dbReference type="InterPro" id="IPR013655">
    <property type="entry name" value="PAS_fold_3"/>
</dbReference>
<dbReference type="InterPro" id="IPR001610">
    <property type="entry name" value="PAC"/>
</dbReference>
<dbReference type="PROSITE" id="PS50113">
    <property type="entry name" value="PAC"/>
    <property type="match status" value="2"/>
</dbReference>
<evidence type="ECO:0000256" key="12">
    <source>
        <dbReference type="SAM" id="Phobius"/>
    </source>
</evidence>
<dbReference type="PROSITE" id="PS50109">
    <property type="entry name" value="HIS_KIN"/>
    <property type="match status" value="1"/>
</dbReference>
<dbReference type="PROSITE" id="PS50110">
    <property type="entry name" value="RESPONSE_REGULATORY"/>
    <property type="match status" value="2"/>
</dbReference>
<evidence type="ECO:0000256" key="6">
    <source>
        <dbReference type="ARBA" id="ARBA00022777"/>
    </source>
</evidence>
<dbReference type="EC" id="2.7.13.3" evidence="2"/>
<evidence type="ECO:0000256" key="9">
    <source>
        <dbReference type="ARBA" id="ARBA00064003"/>
    </source>
</evidence>
<proteinExistence type="predicted"/>
<dbReference type="InterPro" id="IPR003661">
    <property type="entry name" value="HisK_dim/P_dom"/>
</dbReference>
<evidence type="ECO:0000259" key="16">
    <source>
        <dbReference type="PROSITE" id="PS50113"/>
    </source>
</evidence>
<dbReference type="PROSITE" id="PS50112">
    <property type="entry name" value="PAS"/>
    <property type="match status" value="1"/>
</dbReference>
<dbReference type="SMART" id="SM00387">
    <property type="entry name" value="HATPase_c"/>
    <property type="match status" value="1"/>
</dbReference>
<comment type="caution">
    <text evidence="17">The sequence shown here is derived from an EMBL/GenBank/DDBJ whole genome shotgun (WGS) entry which is preliminary data.</text>
</comment>
<evidence type="ECO:0000256" key="2">
    <source>
        <dbReference type="ARBA" id="ARBA00012438"/>
    </source>
</evidence>
<reference evidence="17" key="1">
    <citation type="submission" date="2022-07" db="EMBL/GenBank/DDBJ databases">
        <authorList>
            <person name="Criscuolo A."/>
        </authorList>
    </citation>
    <scope>NUCLEOTIDE SEQUENCE</scope>
    <source>
        <strain evidence="17">CIP111854</strain>
    </source>
</reference>
<dbReference type="SUPFAM" id="SSF55785">
    <property type="entry name" value="PYP-like sensor domain (PAS domain)"/>
    <property type="match status" value="2"/>
</dbReference>
<dbReference type="SUPFAM" id="SSF55874">
    <property type="entry name" value="ATPase domain of HSP90 chaperone/DNA topoisomerase II/histidine kinase"/>
    <property type="match status" value="1"/>
</dbReference>
<feature type="domain" description="PAS" evidence="15">
    <location>
        <begin position="296"/>
        <end position="371"/>
    </location>
</feature>
<dbReference type="GO" id="GO:0000155">
    <property type="term" value="F:phosphorelay sensor kinase activity"/>
    <property type="evidence" value="ECO:0007669"/>
    <property type="project" value="InterPro"/>
</dbReference>
<keyword evidence="7" id="KW-0067">ATP-binding</keyword>
<dbReference type="Pfam" id="PF08447">
    <property type="entry name" value="PAS_3"/>
    <property type="match status" value="1"/>
</dbReference>
<sequence length="1105" mass="123082">MINQSLSKMFRLKSDKLFYAFLIMSLFLSVSISLILVGQKANESVTQLQINTSQVEAKLTKNYLEQFLETREQLLLDLAHQPVLVQGVMGSGHSAASLPDFFDELTLLGQKEAIQIVNVLGETVYSSLFSENFIDSHTLWLQKIISGESDKAIVLAPEGDSQMFKIAVPISYNGFIEGVLLAGFSIDLNDVLLAAKQDYTTAISLSGKWVQYSNLDSNSDYVSINKQVIGTTGITYEYFVKSSRLNEKVSQFQKSIGWAVTLSLTLSFGLLLVFGRQLLLNPFRRIEHSEQRAKANEDRYKLAIEGSYDGLWDWDLEKHNIYFAPRFRELLGFDRDDVELFPNQLSAIEVRIHSEDKALVKRELQNHFKNNTPFNLELRIQVFSHEYRYFRAKGVALKNEQGKAVRMAGSLTDITEQRLYQGALQEAKEHNDMLAEAIESCTVGISIADATQPELPLAFVNRAFCEMSGYDKRVLGTNCRFLQGKDTSKETQMQMRKAIESHQKLAVKLINYKKSGEPFWNNLKLSPVFDSAGKLKAYVGIQQDITREVESELVLEEAKVAAEQASLAKSEFLASMSHEIRTPMNGVLGMLNLLLNGQLNEEQSHRARVALNSATSLLGLINDILDFSKVDAGKLELEELEYDLRGVLGDFAESAAMQAQDKGLELVLDMTKVDESEVRGDPSRLRQILTNLVSNAIKFTEHGEVVVTASLVKTDSDCLRFECQVRDTGIGISKSKQNKLFDSFSQVDASTTRKYGGTGLGLAIVKKLCELMGGSVSISSEIGKGSCFSFDVLMKHSIGSTQVLPSVEMSQLHILVVDDNHTNREVLIGQLQHWGAQVSQASSGQQALQTCERYLNEHGACFDIAFLDMQMPTMDGAMLGSAIRQNPKLNDMKLVMMTSMGSHGDEHYFAKLGFAAYFPKPATTFDLFAALSIVADNGEALAKAKPLVTSGYIQALKKNNAVDPERVEWSESIRILLAEDNQVNQIVATSMLKKLGLNMVDVAADGQEVLSMLEQRQEDDRYHLLIMDCQMPELDGYEATRAIRNGEAGLYYKNVNIIAMTANAMVGDKNKCLEAGMDDYIAKPIGQEILLEKLMDWLPHTIKSP</sequence>
<feature type="domain" description="Histidine kinase" evidence="13">
    <location>
        <begin position="575"/>
        <end position="796"/>
    </location>
</feature>
<evidence type="ECO:0000259" key="13">
    <source>
        <dbReference type="PROSITE" id="PS50109"/>
    </source>
</evidence>
<dbReference type="SMART" id="SM00448">
    <property type="entry name" value="REC"/>
    <property type="match status" value="2"/>
</dbReference>
<dbReference type="Proteomes" id="UP001152467">
    <property type="component" value="Unassembled WGS sequence"/>
</dbReference>
<keyword evidence="8" id="KW-0902">Two-component regulatory system</keyword>
<keyword evidence="12" id="KW-0812">Transmembrane</keyword>
<dbReference type="Pfam" id="PF13426">
    <property type="entry name" value="PAS_9"/>
    <property type="match status" value="1"/>
</dbReference>
<feature type="domain" description="Response regulatory" evidence="14">
    <location>
        <begin position="974"/>
        <end position="1098"/>
    </location>
</feature>
<evidence type="ECO:0000313" key="18">
    <source>
        <dbReference type="Proteomes" id="UP001152467"/>
    </source>
</evidence>
<evidence type="ECO:0000256" key="1">
    <source>
        <dbReference type="ARBA" id="ARBA00000085"/>
    </source>
</evidence>
<feature type="modified residue" description="4-aspartylphosphate" evidence="11">
    <location>
        <position position="1028"/>
    </location>
</feature>